<dbReference type="InterPro" id="IPR029058">
    <property type="entry name" value="AB_hydrolase_fold"/>
</dbReference>
<dbReference type="InterPro" id="IPR050960">
    <property type="entry name" value="AB_hydrolase_4_sf"/>
</dbReference>
<evidence type="ECO:0000259" key="3">
    <source>
        <dbReference type="Pfam" id="PF00561"/>
    </source>
</evidence>
<feature type="domain" description="AB hydrolase-1" evidence="3">
    <location>
        <begin position="123"/>
        <end position="373"/>
    </location>
</feature>
<dbReference type="PANTHER" id="PTHR10794:SF63">
    <property type="entry name" value="ALPHA_BETA HYDROLASE 1, ISOFORM A"/>
    <property type="match status" value="1"/>
</dbReference>
<dbReference type="AlphaFoldDB" id="A0A061BCW4"/>
<evidence type="ECO:0000313" key="4">
    <source>
        <dbReference type="EMBL" id="CDR47796.1"/>
    </source>
</evidence>
<dbReference type="PANTHER" id="PTHR10794">
    <property type="entry name" value="ABHYDROLASE DOMAIN-CONTAINING PROTEIN"/>
    <property type="match status" value="1"/>
</dbReference>
<name>A0A061BCW4_RHOTO</name>
<protein>
    <submittedName>
        <fullName evidence="4">RHTO0S15e02014g1_1</fullName>
    </submittedName>
</protein>
<evidence type="ECO:0000256" key="2">
    <source>
        <dbReference type="SAM" id="SignalP"/>
    </source>
</evidence>
<dbReference type="EMBL" id="LK052950">
    <property type="protein sequence ID" value="CDR47796.1"/>
    <property type="molecule type" value="Genomic_DNA"/>
</dbReference>
<gene>
    <name evidence="4" type="ORF">RHTO0S_15e02014g</name>
</gene>
<comment type="similarity">
    <text evidence="1">Belongs to the AB hydrolase superfamily. AB hydrolase 4 family.</text>
</comment>
<dbReference type="GO" id="GO:0051793">
    <property type="term" value="P:medium-chain fatty acid catabolic process"/>
    <property type="evidence" value="ECO:0007669"/>
    <property type="project" value="TreeGrafter"/>
</dbReference>
<feature type="chain" id="PRO_5030001784" evidence="2">
    <location>
        <begin position="20"/>
        <end position="458"/>
    </location>
</feature>
<dbReference type="InterPro" id="IPR000073">
    <property type="entry name" value="AB_hydrolase_1"/>
</dbReference>
<dbReference type="SUPFAM" id="SSF53474">
    <property type="entry name" value="alpha/beta-Hydrolases"/>
    <property type="match status" value="1"/>
</dbReference>
<accession>A0A061BCW4</accession>
<proteinExistence type="inferred from homology"/>
<reference evidence="4" key="1">
    <citation type="journal article" date="2014" name="Genome Announc.">
        <title>Draft genome sequence of Rhodosporidium toruloides CECT1137, an oleaginous yeast of biotechnological interest.</title>
        <authorList>
            <person name="Morin N."/>
            <person name="Calcas X."/>
            <person name="Devillers H."/>
            <person name="Durrens P."/>
            <person name="Sherman D.J."/>
            <person name="Nicaud J.-M."/>
            <person name="Neuveglise C."/>
        </authorList>
    </citation>
    <scope>NUCLEOTIDE SEQUENCE</scope>
    <source>
        <strain evidence="4">CECT1137</strain>
    </source>
</reference>
<organism evidence="4">
    <name type="scientific">Rhodotorula toruloides</name>
    <name type="common">Yeast</name>
    <name type="synonym">Rhodosporidium toruloides</name>
    <dbReference type="NCBI Taxonomy" id="5286"/>
    <lineage>
        <taxon>Eukaryota</taxon>
        <taxon>Fungi</taxon>
        <taxon>Dikarya</taxon>
        <taxon>Basidiomycota</taxon>
        <taxon>Pucciniomycotina</taxon>
        <taxon>Microbotryomycetes</taxon>
        <taxon>Sporidiobolales</taxon>
        <taxon>Sporidiobolaceae</taxon>
        <taxon>Rhodotorula</taxon>
    </lineage>
</organism>
<sequence length="458" mass="50357">MLDWLVWLMRRLLQLVGLAAPVRLVHNPHLSSICSLDDTGRKRTTSLAKVLEQCKSLTGKDAWYTPTAWLASGHLATIACTLFKFDYDHIHYTRELIRVPDGGTIAVDIAPALEDGEDMDDRPILVVSHGLTGGSHESYVRNILAVVTRPKEEGGLGWRAAVVNSRGCANSPVTSRQLYNGAVTDDLRSALTFLSHFAPDAPLYGIGFSLGANQQAKFVGEEGADCPYNAAIVLGAPFDFWKGHVALSSTWLRSIYSRAMSSNLRRLVKRHEHVLKGDPRLDWDAIFSNPNSTLFEFDSLVTAPLSGFKTAVEYYRHASASNVLHHATVPVLAISAQDDPIVCSGGIPFSAVESNPNLIFALTIHGGHLGWFEGLFRPRRWVAKPVVEFLRAVHEANPEKRQMKETVPARSARRPQVGDEMVLLKGREDVGFKRVGVEDHQANGDEAVDGDNKLTQGL</sequence>
<dbReference type="Pfam" id="PF00561">
    <property type="entry name" value="Abhydrolase_1"/>
    <property type="match status" value="1"/>
</dbReference>
<evidence type="ECO:0000256" key="1">
    <source>
        <dbReference type="ARBA" id="ARBA00010884"/>
    </source>
</evidence>
<feature type="signal peptide" evidence="2">
    <location>
        <begin position="1"/>
        <end position="19"/>
    </location>
</feature>
<dbReference type="OrthoDB" id="5954035at2759"/>
<dbReference type="Gene3D" id="3.40.50.1820">
    <property type="entry name" value="alpha/beta hydrolase"/>
    <property type="match status" value="1"/>
</dbReference>
<dbReference type="GO" id="GO:0047372">
    <property type="term" value="F:monoacylglycerol lipase activity"/>
    <property type="evidence" value="ECO:0007669"/>
    <property type="project" value="TreeGrafter"/>
</dbReference>
<keyword evidence="2" id="KW-0732">Signal</keyword>
<dbReference type="GO" id="GO:0051792">
    <property type="term" value="P:medium-chain fatty acid biosynthetic process"/>
    <property type="evidence" value="ECO:0007669"/>
    <property type="project" value="TreeGrafter"/>
</dbReference>
<dbReference type="GO" id="GO:0008126">
    <property type="term" value="F:acetylesterase activity"/>
    <property type="evidence" value="ECO:0007669"/>
    <property type="project" value="TreeGrafter"/>
</dbReference>